<reference evidence="1 2" key="1">
    <citation type="submission" date="2024-09" db="EMBL/GenBank/DDBJ databases">
        <title>Floridaenema gen nov. (Aerosakkonemataceae, Aerosakkonematales ord. nov., Cyanobacteria) from benthic tropical and subtropical fresh waters, with the description of four new species.</title>
        <authorList>
            <person name="Moretto J.A."/>
            <person name="Berthold D.E."/>
            <person name="Lefler F.W."/>
            <person name="Huang I.-S."/>
            <person name="Laughinghouse H. IV."/>
        </authorList>
    </citation>
    <scope>NUCLEOTIDE SEQUENCE [LARGE SCALE GENOMIC DNA]</scope>
    <source>
        <strain evidence="1 2">BLCC-F167</strain>
    </source>
</reference>
<sequence>MVFNCFRDAKIKGKKDKCEWEEGNLRDFVAQFNQTFGSKYLLVECLDKDTTQKQPEVLLQWEGHQNMVIERKTIVYPPNYYDLHQRWHKFFDEFKKFYDERLKSVLPEDVWQLELKVENLPNKDEEIEEVAKKVVDIILEKWNKGQYLGKIRSLVPMPWCFQSLPVIERDENTPNSGIFICEWRTPILDLEDENIDPFSKAAKYVENEISRLIKKAEPKFINYADCLRILILEPCGDIDLIPDPWAIAESIHKAPKPANIDQIWIAEGGYNDDSDLQIEYIRAC</sequence>
<evidence type="ECO:0000313" key="1">
    <source>
        <dbReference type="EMBL" id="MFB2838277.1"/>
    </source>
</evidence>
<organism evidence="1 2">
    <name type="scientific">Floridaenema evergladense BLCC-F167</name>
    <dbReference type="NCBI Taxonomy" id="3153639"/>
    <lineage>
        <taxon>Bacteria</taxon>
        <taxon>Bacillati</taxon>
        <taxon>Cyanobacteriota</taxon>
        <taxon>Cyanophyceae</taxon>
        <taxon>Oscillatoriophycideae</taxon>
        <taxon>Aerosakkonematales</taxon>
        <taxon>Aerosakkonemataceae</taxon>
        <taxon>Floridanema</taxon>
        <taxon>Floridanema evergladense</taxon>
    </lineage>
</organism>
<accession>A0ABV4WTU9</accession>
<gene>
    <name evidence="1" type="ORF">ACE1CA_27610</name>
</gene>
<name>A0ABV4WTU9_9CYAN</name>
<dbReference type="EMBL" id="JBHFNT010000245">
    <property type="protein sequence ID" value="MFB2838277.1"/>
    <property type="molecule type" value="Genomic_DNA"/>
</dbReference>
<proteinExistence type="predicted"/>
<keyword evidence="2" id="KW-1185">Reference proteome</keyword>
<protein>
    <submittedName>
        <fullName evidence="1">Uncharacterized protein</fullName>
    </submittedName>
</protein>
<dbReference type="Proteomes" id="UP001576780">
    <property type="component" value="Unassembled WGS sequence"/>
</dbReference>
<dbReference type="RefSeq" id="WP_413280598.1">
    <property type="nucleotide sequence ID" value="NZ_JBHFNT010000245.1"/>
</dbReference>
<evidence type="ECO:0000313" key="2">
    <source>
        <dbReference type="Proteomes" id="UP001576780"/>
    </source>
</evidence>
<comment type="caution">
    <text evidence="1">The sequence shown here is derived from an EMBL/GenBank/DDBJ whole genome shotgun (WGS) entry which is preliminary data.</text>
</comment>